<dbReference type="Pfam" id="PF00750">
    <property type="entry name" value="tRNA-synt_1d"/>
    <property type="match status" value="1"/>
</dbReference>
<dbReference type="SUPFAM" id="SSF47323">
    <property type="entry name" value="Anticodon-binding domain of a subclass of class I aminoacyl-tRNA synthetases"/>
    <property type="match status" value="1"/>
</dbReference>
<dbReference type="Gene3D" id="3.40.50.620">
    <property type="entry name" value="HUPs"/>
    <property type="match status" value="1"/>
</dbReference>
<dbReference type="InterPro" id="IPR014729">
    <property type="entry name" value="Rossmann-like_a/b/a_fold"/>
</dbReference>
<comment type="similarity">
    <text evidence="2 11 12">Belongs to the class-I aminoacyl-tRNA synthetase family.</text>
</comment>
<reference evidence="16" key="1">
    <citation type="submission" date="2016-06" db="EMBL/GenBank/DDBJ databases">
        <authorList>
            <person name="Varghese N."/>
            <person name="Submissions Spin"/>
        </authorList>
    </citation>
    <scope>NUCLEOTIDE SEQUENCE [LARGE SCALE GENOMIC DNA]</scope>
    <source>
        <strain evidence="16">DSM 45160</strain>
    </source>
</reference>
<dbReference type="GO" id="GO:0005524">
    <property type="term" value="F:ATP binding"/>
    <property type="evidence" value="ECO:0007669"/>
    <property type="project" value="UniProtKB-UniRule"/>
</dbReference>
<evidence type="ECO:0000256" key="11">
    <source>
        <dbReference type="HAMAP-Rule" id="MF_00123"/>
    </source>
</evidence>
<dbReference type="NCBIfam" id="TIGR00456">
    <property type="entry name" value="argS"/>
    <property type="match status" value="1"/>
</dbReference>
<dbReference type="PRINTS" id="PR01038">
    <property type="entry name" value="TRNASYNTHARG"/>
</dbReference>
<dbReference type="EC" id="6.1.1.19" evidence="11"/>
<protein>
    <recommendedName>
        <fullName evidence="11">Arginine--tRNA ligase</fullName>
        <ecNumber evidence="11">6.1.1.19</ecNumber>
    </recommendedName>
    <alternativeName>
        <fullName evidence="11">Arginyl-tRNA synthetase</fullName>
        <shortName evidence="11">ArgRS</shortName>
    </alternativeName>
</protein>
<comment type="subcellular location">
    <subcellularLocation>
        <location evidence="1 11">Cytoplasm</location>
    </subcellularLocation>
</comment>
<dbReference type="FunFam" id="3.40.50.620:FF:000062">
    <property type="entry name" value="Arginine--tRNA ligase"/>
    <property type="match status" value="1"/>
</dbReference>
<dbReference type="Pfam" id="PF05746">
    <property type="entry name" value="DALR_1"/>
    <property type="match status" value="1"/>
</dbReference>
<dbReference type="FunFam" id="1.10.730.10:FF:000008">
    <property type="entry name" value="Arginine--tRNA ligase"/>
    <property type="match status" value="1"/>
</dbReference>
<dbReference type="Pfam" id="PF03485">
    <property type="entry name" value="Arg_tRNA_synt_N"/>
    <property type="match status" value="1"/>
</dbReference>
<dbReference type="HAMAP" id="MF_00123">
    <property type="entry name" value="Arg_tRNA_synth"/>
    <property type="match status" value="1"/>
</dbReference>
<dbReference type="RefSeq" id="WP_088987860.1">
    <property type="nucleotide sequence ID" value="NZ_LT607409.1"/>
</dbReference>
<keyword evidence="7 11" id="KW-0067">ATP-binding</keyword>
<comment type="subunit">
    <text evidence="3 11">Monomer.</text>
</comment>
<feature type="domain" description="DALR anticodon binding" evidence="13">
    <location>
        <begin position="430"/>
        <end position="555"/>
    </location>
</feature>
<dbReference type="InterPro" id="IPR008909">
    <property type="entry name" value="DALR_anticod-bd"/>
</dbReference>
<dbReference type="Gene3D" id="1.10.730.10">
    <property type="entry name" value="Isoleucyl-tRNA Synthetase, Domain 1"/>
    <property type="match status" value="1"/>
</dbReference>
<evidence type="ECO:0000256" key="4">
    <source>
        <dbReference type="ARBA" id="ARBA00022490"/>
    </source>
</evidence>
<proteinExistence type="inferred from homology"/>
<dbReference type="AlphaFoldDB" id="A0A1C4W9W9"/>
<dbReference type="InterPro" id="IPR005148">
    <property type="entry name" value="Arg-tRNA-synth_N"/>
</dbReference>
<sequence length="555" mass="60720">MTPAELASVVLAAAHAVFEQRGLDRAALPASTVVERPRNPEHGDYASTLALQLSKKVGVPPRELATALADELGRAAGVKSVEIAGPGFLNIRLDAAAAGQLARLIVEAGAEYGRSDRLAGEKINLEFVSANPTGPVHIGGVRWAAVGDALSRLLRATGADVGTEYYFNDAGSQIDRFARSLLAAAKGEPAPEDGYGGAYIAEIATAVQARRPEVRSLDDDAAQEVFRVEGVALMFDEIRSSLRDFGVEFDTYFNEKDLHDRGELDLALNRLRAQGHLYESEGATWLRTTDFGDDKDRVLRKSNGEWTYFAADCAYYLDKRERGFERVVIMLGADHHGYIGRMKAMAACFGDDPERNLEILIGQLVNLLRDGAPMRMSKRAGTVITLEDLVEAIGVDAARYALARYSSDSPIDIDIELWTRATRDNPVYYVQYVAARTAGVARNAAEVGLVPGDADAFRPELLDHEKENELLKALAEFPAVVATAAELREPHRVARYLEESVAASYHRFYDNCRVLPLGDEEVTDLHRARLWLNNATRTVIANGLHLLGVSAPERM</sequence>
<dbReference type="eggNOG" id="COG0018">
    <property type="taxonomic scope" value="Bacteria"/>
</dbReference>
<feature type="domain" description="Arginyl tRNA synthetase N-terminal" evidence="14">
    <location>
        <begin position="4"/>
        <end position="93"/>
    </location>
</feature>
<dbReference type="EMBL" id="LT607409">
    <property type="protein sequence ID" value="SCE92929.1"/>
    <property type="molecule type" value="Genomic_DNA"/>
</dbReference>
<dbReference type="GO" id="GO:0005737">
    <property type="term" value="C:cytoplasm"/>
    <property type="evidence" value="ECO:0007669"/>
    <property type="project" value="UniProtKB-SubCell"/>
</dbReference>
<dbReference type="SMART" id="SM01016">
    <property type="entry name" value="Arg_tRNA_synt_N"/>
    <property type="match status" value="1"/>
</dbReference>
<feature type="short sequence motif" description="'HIGH' region" evidence="11">
    <location>
        <begin position="130"/>
        <end position="140"/>
    </location>
</feature>
<evidence type="ECO:0000313" key="15">
    <source>
        <dbReference type="EMBL" id="SCE92929.1"/>
    </source>
</evidence>
<comment type="catalytic activity">
    <reaction evidence="10 11">
        <text>tRNA(Arg) + L-arginine + ATP = L-arginyl-tRNA(Arg) + AMP + diphosphate</text>
        <dbReference type="Rhea" id="RHEA:20301"/>
        <dbReference type="Rhea" id="RHEA-COMP:9658"/>
        <dbReference type="Rhea" id="RHEA-COMP:9673"/>
        <dbReference type="ChEBI" id="CHEBI:30616"/>
        <dbReference type="ChEBI" id="CHEBI:32682"/>
        <dbReference type="ChEBI" id="CHEBI:33019"/>
        <dbReference type="ChEBI" id="CHEBI:78442"/>
        <dbReference type="ChEBI" id="CHEBI:78513"/>
        <dbReference type="ChEBI" id="CHEBI:456215"/>
        <dbReference type="EC" id="6.1.1.19"/>
    </reaction>
</comment>
<dbReference type="Gene3D" id="3.30.1360.70">
    <property type="entry name" value="Arginyl tRNA synthetase N-terminal domain"/>
    <property type="match status" value="1"/>
</dbReference>
<evidence type="ECO:0000256" key="3">
    <source>
        <dbReference type="ARBA" id="ARBA00011245"/>
    </source>
</evidence>
<evidence type="ECO:0000259" key="13">
    <source>
        <dbReference type="SMART" id="SM00836"/>
    </source>
</evidence>
<keyword evidence="8 11" id="KW-0648">Protein biosynthesis</keyword>
<dbReference type="PROSITE" id="PS00178">
    <property type="entry name" value="AA_TRNA_LIGASE_I"/>
    <property type="match status" value="1"/>
</dbReference>
<dbReference type="GO" id="GO:0006420">
    <property type="term" value="P:arginyl-tRNA aminoacylation"/>
    <property type="evidence" value="ECO:0007669"/>
    <property type="project" value="UniProtKB-UniRule"/>
</dbReference>
<gene>
    <name evidence="11" type="primary">argS</name>
    <name evidence="15" type="ORF">GA0070612_2271</name>
</gene>
<keyword evidence="9 11" id="KW-0030">Aminoacyl-tRNA synthetase</keyword>
<evidence type="ECO:0000313" key="16">
    <source>
        <dbReference type="Proteomes" id="UP000198224"/>
    </source>
</evidence>
<dbReference type="PANTHER" id="PTHR11956:SF5">
    <property type="entry name" value="ARGININE--TRNA LIGASE, CYTOPLASMIC"/>
    <property type="match status" value="1"/>
</dbReference>
<accession>A0A1C4W9W9</accession>
<evidence type="ECO:0000256" key="1">
    <source>
        <dbReference type="ARBA" id="ARBA00004496"/>
    </source>
</evidence>
<evidence type="ECO:0000256" key="10">
    <source>
        <dbReference type="ARBA" id="ARBA00049339"/>
    </source>
</evidence>
<dbReference type="CDD" id="cd00671">
    <property type="entry name" value="ArgRS_core"/>
    <property type="match status" value="1"/>
</dbReference>
<keyword evidence="4 11" id="KW-0963">Cytoplasm</keyword>
<dbReference type="PANTHER" id="PTHR11956">
    <property type="entry name" value="ARGINYL-TRNA SYNTHETASE"/>
    <property type="match status" value="1"/>
</dbReference>
<keyword evidence="16" id="KW-1185">Reference proteome</keyword>
<dbReference type="InterPro" id="IPR001412">
    <property type="entry name" value="aa-tRNA-synth_I_CS"/>
</dbReference>
<dbReference type="SUPFAM" id="SSF52374">
    <property type="entry name" value="Nucleotidylyl transferase"/>
    <property type="match status" value="1"/>
</dbReference>
<dbReference type="SMART" id="SM00836">
    <property type="entry name" value="DALR_1"/>
    <property type="match status" value="1"/>
</dbReference>
<evidence type="ECO:0000259" key="14">
    <source>
        <dbReference type="SMART" id="SM01016"/>
    </source>
</evidence>
<evidence type="ECO:0000256" key="7">
    <source>
        <dbReference type="ARBA" id="ARBA00022840"/>
    </source>
</evidence>
<dbReference type="SUPFAM" id="SSF55190">
    <property type="entry name" value="Arginyl-tRNA synthetase (ArgRS), N-terminal 'additional' domain"/>
    <property type="match status" value="1"/>
</dbReference>
<dbReference type="InterPro" id="IPR036695">
    <property type="entry name" value="Arg-tRNA-synth_N_sf"/>
</dbReference>
<name>A0A1C4W9W9_9ACTN</name>
<dbReference type="InterPro" id="IPR009080">
    <property type="entry name" value="tRNAsynth_Ia_anticodon-bd"/>
</dbReference>
<keyword evidence="5 11" id="KW-0436">Ligase</keyword>
<dbReference type="GO" id="GO:0004814">
    <property type="term" value="F:arginine-tRNA ligase activity"/>
    <property type="evidence" value="ECO:0007669"/>
    <property type="project" value="UniProtKB-UniRule"/>
</dbReference>
<evidence type="ECO:0000256" key="9">
    <source>
        <dbReference type="ARBA" id="ARBA00023146"/>
    </source>
</evidence>
<evidence type="ECO:0000256" key="6">
    <source>
        <dbReference type="ARBA" id="ARBA00022741"/>
    </source>
</evidence>
<dbReference type="Proteomes" id="UP000198224">
    <property type="component" value="Chromosome I"/>
</dbReference>
<evidence type="ECO:0000256" key="12">
    <source>
        <dbReference type="RuleBase" id="RU363038"/>
    </source>
</evidence>
<dbReference type="InterPro" id="IPR035684">
    <property type="entry name" value="ArgRS_core"/>
</dbReference>
<keyword evidence="6 11" id="KW-0547">Nucleotide-binding</keyword>
<dbReference type="InterPro" id="IPR001278">
    <property type="entry name" value="Arg-tRNA-ligase"/>
</dbReference>
<evidence type="ECO:0000256" key="2">
    <source>
        <dbReference type="ARBA" id="ARBA00005594"/>
    </source>
</evidence>
<organism evidence="15 16">
    <name type="scientific">Micromonospora chokoriensis</name>
    <dbReference type="NCBI Taxonomy" id="356851"/>
    <lineage>
        <taxon>Bacteria</taxon>
        <taxon>Bacillati</taxon>
        <taxon>Actinomycetota</taxon>
        <taxon>Actinomycetes</taxon>
        <taxon>Micromonosporales</taxon>
        <taxon>Micromonosporaceae</taxon>
        <taxon>Micromonospora</taxon>
    </lineage>
</organism>
<evidence type="ECO:0000256" key="5">
    <source>
        <dbReference type="ARBA" id="ARBA00022598"/>
    </source>
</evidence>
<evidence type="ECO:0000256" key="8">
    <source>
        <dbReference type="ARBA" id="ARBA00022917"/>
    </source>
</evidence>